<dbReference type="PROSITE" id="PS51257">
    <property type="entry name" value="PROKAR_LIPOPROTEIN"/>
    <property type="match status" value="1"/>
</dbReference>
<dbReference type="AlphaFoldDB" id="A0A0W8G6W6"/>
<sequence length="140" mass="14317">MPKNMMGFFLLLGLLGCAGLAVAQDAPGADPGGQVQKPAAAGKAPVAATPAAGNPEVKAAASAPEQTGGQKPAKASHPVQGSPAVMATEKRYQDYLDREKAASDSSLAKQRGKLEDKYKGFVRTVKPKQGSQSGAKKNAE</sequence>
<organism evidence="2">
    <name type="scientific">hydrocarbon metagenome</name>
    <dbReference type="NCBI Taxonomy" id="938273"/>
    <lineage>
        <taxon>unclassified sequences</taxon>
        <taxon>metagenomes</taxon>
        <taxon>ecological metagenomes</taxon>
    </lineage>
</organism>
<feature type="compositionally biased region" description="Basic and acidic residues" evidence="1">
    <location>
        <begin position="88"/>
        <end position="102"/>
    </location>
</feature>
<name>A0A0W8G6W6_9ZZZZ</name>
<proteinExistence type="predicted"/>
<protein>
    <submittedName>
        <fullName evidence="2">Uncharacterized protein</fullName>
    </submittedName>
</protein>
<gene>
    <name evidence="2" type="ORF">ASZ90_001204</name>
</gene>
<feature type="compositionally biased region" description="Polar residues" evidence="1">
    <location>
        <begin position="129"/>
        <end position="140"/>
    </location>
</feature>
<evidence type="ECO:0000256" key="1">
    <source>
        <dbReference type="SAM" id="MobiDB-lite"/>
    </source>
</evidence>
<dbReference type="EMBL" id="LNQE01000155">
    <property type="protein sequence ID" value="KUG28916.1"/>
    <property type="molecule type" value="Genomic_DNA"/>
</dbReference>
<feature type="region of interest" description="Disordered" evidence="1">
    <location>
        <begin position="23"/>
        <end position="140"/>
    </location>
</feature>
<accession>A0A0W8G6W6</accession>
<feature type="compositionally biased region" description="Low complexity" evidence="1">
    <location>
        <begin position="32"/>
        <end position="53"/>
    </location>
</feature>
<reference evidence="2" key="1">
    <citation type="journal article" date="2015" name="Proc. Natl. Acad. Sci. U.S.A.">
        <title>Networks of energetic and metabolic interactions define dynamics in microbial communities.</title>
        <authorList>
            <person name="Embree M."/>
            <person name="Liu J.K."/>
            <person name="Al-Bassam M.M."/>
            <person name="Zengler K."/>
        </authorList>
    </citation>
    <scope>NUCLEOTIDE SEQUENCE</scope>
</reference>
<evidence type="ECO:0000313" key="2">
    <source>
        <dbReference type="EMBL" id="KUG28916.1"/>
    </source>
</evidence>
<comment type="caution">
    <text evidence="2">The sequence shown here is derived from an EMBL/GenBank/DDBJ whole genome shotgun (WGS) entry which is preliminary data.</text>
</comment>